<reference evidence="1 2" key="1">
    <citation type="submission" date="2020-04" db="EMBL/GenBank/DDBJ databases">
        <authorList>
            <person name="De Canck E."/>
        </authorList>
    </citation>
    <scope>NUCLEOTIDE SEQUENCE [LARGE SCALE GENOMIC DNA]</scope>
    <source>
        <strain evidence="1 2">LMG 28138</strain>
    </source>
</reference>
<dbReference type="Proteomes" id="UP000494115">
    <property type="component" value="Unassembled WGS sequence"/>
</dbReference>
<dbReference type="AlphaFoldDB" id="A0A6S7B853"/>
<proteinExistence type="predicted"/>
<protein>
    <submittedName>
        <fullName evidence="1">Uncharacterized protein</fullName>
    </submittedName>
</protein>
<evidence type="ECO:0000313" key="2">
    <source>
        <dbReference type="Proteomes" id="UP000494115"/>
    </source>
</evidence>
<name>A0A6S7B853_9BURK</name>
<dbReference type="EMBL" id="CADIKM010000010">
    <property type="protein sequence ID" value="CAB3789029.1"/>
    <property type="molecule type" value="Genomic_DNA"/>
</dbReference>
<keyword evidence="2" id="KW-1185">Reference proteome</keyword>
<evidence type="ECO:0000313" key="1">
    <source>
        <dbReference type="EMBL" id="CAB3789029.1"/>
    </source>
</evidence>
<organism evidence="1 2">
    <name type="scientific">Pararobbsia alpina</name>
    <dbReference type="NCBI Taxonomy" id="621374"/>
    <lineage>
        <taxon>Bacteria</taxon>
        <taxon>Pseudomonadati</taxon>
        <taxon>Pseudomonadota</taxon>
        <taxon>Betaproteobacteria</taxon>
        <taxon>Burkholderiales</taxon>
        <taxon>Burkholderiaceae</taxon>
        <taxon>Pararobbsia</taxon>
    </lineage>
</organism>
<dbReference type="RefSeq" id="WP_175105276.1">
    <property type="nucleotide sequence ID" value="NZ_CADIKM010000010.1"/>
</dbReference>
<gene>
    <name evidence="1" type="ORF">LMG28138_02727</name>
</gene>
<sequence length="80" mass="8740">MNEANAIQKRAEEAQAIERVVLATQKVQTAFKSLQSQFPPEGSGQPSKLALQVLDAALQELEDAQMAFDALLNDLLDGER</sequence>
<accession>A0A6S7B853</accession>